<proteinExistence type="predicted"/>
<accession>A0A0E9SXK0</accession>
<organism evidence="1">
    <name type="scientific">Anguilla anguilla</name>
    <name type="common">European freshwater eel</name>
    <name type="synonym">Muraena anguilla</name>
    <dbReference type="NCBI Taxonomy" id="7936"/>
    <lineage>
        <taxon>Eukaryota</taxon>
        <taxon>Metazoa</taxon>
        <taxon>Chordata</taxon>
        <taxon>Craniata</taxon>
        <taxon>Vertebrata</taxon>
        <taxon>Euteleostomi</taxon>
        <taxon>Actinopterygii</taxon>
        <taxon>Neopterygii</taxon>
        <taxon>Teleostei</taxon>
        <taxon>Anguilliformes</taxon>
        <taxon>Anguillidae</taxon>
        <taxon>Anguilla</taxon>
    </lineage>
</organism>
<dbReference type="AlphaFoldDB" id="A0A0E9SXK0"/>
<name>A0A0E9SXK0_ANGAN</name>
<reference evidence="1" key="2">
    <citation type="journal article" date="2015" name="Fish Shellfish Immunol.">
        <title>Early steps in the European eel (Anguilla anguilla)-Vibrio vulnificus interaction in the gills: Role of the RtxA13 toxin.</title>
        <authorList>
            <person name="Callol A."/>
            <person name="Pajuelo D."/>
            <person name="Ebbesson L."/>
            <person name="Teles M."/>
            <person name="MacKenzie S."/>
            <person name="Amaro C."/>
        </authorList>
    </citation>
    <scope>NUCLEOTIDE SEQUENCE</scope>
</reference>
<dbReference type="EMBL" id="GBXM01063339">
    <property type="protein sequence ID" value="JAH45238.1"/>
    <property type="molecule type" value="Transcribed_RNA"/>
</dbReference>
<protein>
    <submittedName>
        <fullName evidence="1">Uncharacterized protein</fullName>
    </submittedName>
</protein>
<reference evidence="1" key="1">
    <citation type="submission" date="2014-11" db="EMBL/GenBank/DDBJ databases">
        <authorList>
            <person name="Amaro Gonzalez C."/>
        </authorList>
    </citation>
    <scope>NUCLEOTIDE SEQUENCE</scope>
</reference>
<sequence>MWKMAHILLFFLFFLKVDVTHRRQRREQRL</sequence>
<evidence type="ECO:0000313" key="1">
    <source>
        <dbReference type="EMBL" id="JAH45238.1"/>
    </source>
</evidence>